<dbReference type="SUPFAM" id="SSF100895">
    <property type="entry name" value="Kazal-type serine protease inhibitors"/>
    <property type="match status" value="1"/>
</dbReference>
<dbReference type="Gene3D" id="3.30.60.30">
    <property type="match status" value="1"/>
</dbReference>
<evidence type="ECO:0000256" key="9">
    <source>
        <dbReference type="ARBA" id="ARBA00023215"/>
    </source>
</evidence>
<dbReference type="Pfam" id="PF07679">
    <property type="entry name" value="I-set"/>
    <property type="match status" value="1"/>
</dbReference>
<dbReference type="InterPro" id="IPR036179">
    <property type="entry name" value="Ig-like_dom_sf"/>
</dbReference>
<dbReference type="GO" id="GO:0005615">
    <property type="term" value="C:extracellular space"/>
    <property type="evidence" value="ECO:0007669"/>
    <property type="project" value="TreeGrafter"/>
</dbReference>
<dbReference type="InterPro" id="IPR018933">
    <property type="entry name" value="Netrin_module_non-TIMP"/>
</dbReference>
<dbReference type="PROSITE" id="PS50279">
    <property type="entry name" value="BPTI_KUNITZ_2"/>
    <property type="match status" value="2"/>
</dbReference>
<dbReference type="SMART" id="SM00131">
    <property type="entry name" value="KU"/>
    <property type="match status" value="2"/>
</dbReference>
<accession>S4RNA0</accession>
<dbReference type="GO" id="GO:0004867">
    <property type="term" value="F:serine-type endopeptidase inhibitor activity"/>
    <property type="evidence" value="ECO:0007669"/>
    <property type="project" value="UniProtKB-KW"/>
</dbReference>
<feature type="compositionally biased region" description="Pro residues" evidence="11">
    <location>
        <begin position="210"/>
        <end position="219"/>
    </location>
</feature>
<dbReference type="Gene3D" id="2.60.40.10">
    <property type="entry name" value="Immunoglobulins"/>
    <property type="match status" value="1"/>
</dbReference>
<dbReference type="InterPro" id="IPR001134">
    <property type="entry name" value="Netrin_domain"/>
</dbReference>
<evidence type="ECO:0000259" key="14">
    <source>
        <dbReference type="PROSITE" id="PS50279"/>
    </source>
</evidence>
<dbReference type="GO" id="GO:0050431">
    <property type="term" value="F:transforming growth factor beta binding"/>
    <property type="evidence" value="ECO:0007669"/>
    <property type="project" value="TreeGrafter"/>
</dbReference>
<dbReference type="InterPro" id="IPR002350">
    <property type="entry name" value="Kazal_dom"/>
</dbReference>
<feature type="signal peptide" evidence="12">
    <location>
        <begin position="1"/>
        <end position="35"/>
    </location>
</feature>
<sequence>VCVVSGTAMATQAGGASRTSLLLLALAFVPRQGFGATLPTDKPRYHVGVCPNDLNPNLWVDAQSTCEKECGGDQDCTAFEKCCLNVCGSKSCVAARFAESKKRPAGSPGGRDAAAGAKAAASCAGFACQQQGAECELWDGKPACRCRDRCEKEPDFTCASDGLIYYNRCYMDAEACVKGVALGVVTCKYHVAPPPRPSEPPSETAAPPTVRHPPLTPPGDAVPPALLSNPYPQEVALGGTVSFRCDVGGRPQPDVTWEKRSDGRDNLIMRPDQMYGNVVVTNIGQLVIYSAEEHDAGIYTCTASNAAGLLRANFPLSVVTHDRPRQPPPDGAIAEFPASECHEPPDVTHCGSARTKWYYDSGLNACDTFVYGGCDSNRNRFDTYEGCKRWCQNQTVNICHLPPVQGPCRDWERHWAYNPLIKQCQLLVYGGCEGNENNFESREACEDNCPFPTKAALCKSCKPRQKIVPSFCKSDFAIVGRMTELVEEPDSGYARFTVDEVLKDDKMGLKLFNTKHMEVTLANVDWSCPCPNMTASDGALLVMGEVQDGMAVLHPHSFVRTASERRVRKVFETIEKKTCDLMRRF</sequence>
<feature type="domain" description="Kazal-like" evidence="17">
    <location>
        <begin position="138"/>
        <end position="189"/>
    </location>
</feature>
<dbReference type="PANTHER" id="PTHR45938">
    <property type="entry name" value="ACP24A4-RELATED"/>
    <property type="match status" value="1"/>
</dbReference>
<evidence type="ECO:0000259" key="15">
    <source>
        <dbReference type="PROSITE" id="PS50835"/>
    </source>
</evidence>
<dbReference type="InterPro" id="IPR036058">
    <property type="entry name" value="Kazal_dom_sf"/>
</dbReference>
<dbReference type="InterPro" id="IPR003598">
    <property type="entry name" value="Ig_sub2"/>
</dbReference>
<feature type="domain" description="NTR" evidence="13">
    <location>
        <begin position="458"/>
        <end position="579"/>
    </location>
</feature>
<evidence type="ECO:0000256" key="6">
    <source>
        <dbReference type="ARBA" id="ARBA00022729"/>
    </source>
</evidence>
<dbReference type="Gene3D" id="2.40.50.120">
    <property type="match status" value="1"/>
</dbReference>
<keyword evidence="7" id="KW-0722">Serine protease inhibitor</keyword>
<dbReference type="PROSITE" id="PS51465">
    <property type="entry name" value="KAZAL_2"/>
    <property type="match status" value="1"/>
</dbReference>
<dbReference type="SUPFAM" id="SSF48726">
    <property type="entry name" value="Immunoglobulin"/>
    <property type="match status" value="1"/>
</dbReference>
<organism evidence="18">
    <name type="scientific">Petromyzon marinus</name>
    <name type="common">Sea lamprey</name>
    <dbReference type="NCBI Taxonomy" id="7757"/>
    <lineage>
        <taxon>Eukaryota</taxon>
        <taxon>Metazoa</taxon>
        <taxon>Chordata</taxon>
        <taxon>Craniata</taxon>
        <taxon>Vertebrata</taxon>
        <taxon>Cyclostomata</taxon>
        <taxon>Hyperoartia</taxon>
        <taxon>Petromyzontiformes</taxon>
        <taxon>Petromyzontidae</taxon>
        <taxon>Petromyzon</taxon>
    </lineage>
</organism>
<dbReference type="OMA" id="NFIMRPD"/>
<dbReference type="Ensembl" id="ENSPMAT00000006716.1">
    <property type="protein sequence ID" value="ENSPMAP00000006686.1"/>
    <property type="gene ID" value="ENSPMAG00000006068.1"/>
</dbReference>
<feature type="domain" description="BPTI/Kunitz inhibitor" evidence="14">
    <location>
        <begin position="399"/>
        <end position="449"/>
    </location>
</feature>
<dbReference type="InterPro" id="IPR036645">
    <property type="entry name" value="Elafin-like_sf"/>
</dbReference>
<dbReference type="PROSITE" id="PS50835">
    <property type="entry name" value="IG_LIKE"/>
    <property type="match status" value="1"/>
</dbReference>
<dbReference type="GO" id="GO:0007179">
    <property type="term" value="P:transforming growth factor beta receptor signaling pathway"/>
    <property type="evidence" value="ECO:0007669"/>
    <property type="project" value="TreeGrafter"/>
</dbReference>
<proteinExistence type="inferred from homology"/>
<dbReference type="InterPro" id="IPR003599">
    <property type="entry name" value="Ig_sub"/>
</dbReference>
<dbReference type="FunFam" id="4.10.75.10:FF:000002">
    <property type="entry name" value="WAP, Kazal, immunoglobulin, Kunitz and NTR domain-containing protein 2"/>
    <property type="match status" value="1"/>
</dbReference>
<dbReference type="Pfam" id="PF01759">
    <property type="entry name" value="NTR"/>
    <property type="match status" value="1"/>
</dbReference>
<keyword evidence="8" id="KW-1015">Disulfide bond</keyword>
<keyword evidence="6 12" id="KW-0732">Signal</keyword>
<feature type="domain" description="BPTI/Kunitz inhibitor" evidence="14">
    <location>
        <begin position="341"/>
        <end position="391"/>
    </location>
</feature>
<dbReference type="SUPFAM" id="SSF50242">
    <property type="entry name" value="TIMP-like"/>
    <property type="match status" value="1"/>
</dbReference>
<dbReference type="CDD" id="cd00104">
    <property type="entry name" value="KAZAL_FS"/>
    <property type="match status" value="1"/>
</dbReference>
<evidence type="ECO:0000256" key="3">
    <source>
        <dbReference type="ARBA" id="ARBA00022525"/>
    </source>
</evidence>
<feature type="domain" description="Ig-like" evidence="15">
    <location>
        <begin position="224"/>
        <end position="317"/>
    </location>
</feature>
<evidence type="ECO:0000259" key="16">
    <source>
        <dbReference type="PROSITE" id="PS51390"/>
    </source>
</evidence>
<comment type="similarity">
    <text evidence="2">Belongs to the WFIKKN family.</text>
</comment>
<feature type="domain" description="WAP" evidence="16">
    <location>
        <begin position="43"/>
        <end position="96"/>
    </location>
</feature>
<evidence type="ECO:0000313" key="18">
    <source>
        <dbReference type="Ensembl" id="ENSPMAP00000006686.1"/>
    </source>
</evidence>
<evidence type="ECO:0000256" key="5">
    <source>
        <dbReference type="ARBA" id="ARBA00022690"/>
    </source>
</evidence>
<evidence type="ECO:0000256" key="10">
    <source>
        <dbReference type="ARBA" id="ARBA00023319"/>
    </source>
</evidence>
<dbReference type="InterPro" id="IPR002223">
    <property type="entry name" value="Kunitz_BPTI"/>
</dbReference>
<name>S4RNA0_PETMA</name>
<dbReference type="InterPro" id="IPR013783">
    <property type="entry name" value="Ig-like_fold"/>
</dbReference>
<dbReference type="Gene3D" id="4.10.75.10">
    <property type="entry name" value="Elafin-like"/>
    <property type="match status" value="1"/>
</dbReference>
<dbReference type="PANTHER" id="PTHR45938:SF6">
    <property type="entry name" value="WAP, KAZAL, IMMUNOGLOBULIN, KUNITZ AND NTR DOMAIN-CONTAINING PROTEIN 1"/>
    <property type="match status" value="1"/>
</dbReference>
<dbReference type="HOGENOM" id="CLU_037211_1_0_1"/>
<protein>
    <submittedName>
        <fullName evidence="18">WAP, follistatin/kazal, immunoglobulin, kunitz and netrin domain containing 1</fullName>
    </submittedName>
</protein>
<dbReference type="CDD" id="cd22606">
    <property type="entry name" value="Kunitz_WFIKKN_2-like"/>
    <property type="match status" value="1"/>
</dbReference>
<evidence type="ECO:0000259" key="17">
    <source>
        <dbReference type="PROSITE" id="PS51465"/>
    </source>
</evidence>
<keyword evidence="4" id="KW-0483">Metalloprotease inhibitor</keyword>
<dbReference type="SUPFAM" id="SSF57256">
    <property type="entry name" value="Elafin-like"/>
    <property type="match status" value="1"/>
</dbReference>
<dbReference type="InterPro" id="IPR008993">
    <property type="entry name" value="TIMP-like_OB-fold"/>
</dbReference>
<dbReference type="Pfam" id="PF00014">
    <property type="entry name" value="Kunitz_BPTI"/>
    <property type="match status" value="2"/>
</dbReference>
<evidence type="ECO:0000259" key="13">
    <source>
        <dbReference type="PROSITE" id="PS50189"/>
    </source>
</evidence>
<evidence type="ECO:0000256" key="11">
    <source>
        <dbReference type="SAM" id="MobiDB-lite"/>
    </source>
</evidence>
<dbReference type="CDD" id="cd03575">
    <property type="entry name" value="NTR_WFIKKN"/>
    <property type="match status" value="1"/>
</dbReference>
<evidence type="ECO:0000256" key="7">
    <source>
        <dbReference type="ARBA" id="ARBA00022900"/>
    </source>
</evidence>
<dbReference type="InterPro" id="IPR020901">
    <property type="entry name" value="Prtase_inh_Kunz-CS"/>
</dbReference>
<reference evidence="18" key="1">
    <citation type="submission" date="2025-08" db="UniProtKB">
        <authorList>
            <consortium name="Ensembl"/>
        </authorList>
    </citation>
    <scope>IDENTIFICATION</scope>
</reference>
<dbReference type="PROSITE" id="PS50189">
    <property type="entry name" value="NTR"/>
    <property type="match status" value="1"/>
</dbReference>
<dbReference type="SUPFAM" id="SSF57362">
    <property type="entry name" value="BPTI-like"/>
    <property type="match status" value="2"/>
</dbReference>
<dbReference type="InterPro" id="IPR007110">
    <property type="entry name" value="Ig-like_dom"/>
</dbReference>
<feature type="region of interest" description="Disordered" evidence="11">
    <location>
        <begin position="194"/>
        <end position="219"/>
    </location>
</feature>
<dbReference type="FunFam" id="2.60.40.10:FF:000473">
    <property type="entry name" value="WAP, Kazal, immunoglobulin, Kunitz and NTR domain-containing protein 2"/>
    <property type="match status" value="1"/>
</dbReference>
<dbReference type="AlphaFoldDB" id="S4RNA0"/>
<dbReference type="PRINTS" id="PR00759">
    <property type="entry name" value="BASICPTASE"/>
</dbReference>
<keyword evidence="10" id="KW-0393">Immunoglobulin domain</keyword>
<evidence type="ECO:0000256" key="8">
    <source>
        <dbReference type="ARBA" id="ARBA00023157"/>
    </source>
</evidence>
<dbReference type="Gene3D" id="4.10.410.10">
    <property type="entry name" value="Pancreatic trypsin inhibitor Kunitz domain"/>
    <property type="match status" value="2"/>
</dbReference>
<dbReference type="SMART" id="SM00409">
    <property type="entry name" value="IG"/>
    <property type="match status" value="1"/>
</dbReference>
<dbReference type="PROSITE" id="PS00280">
    <property type="entry name" value="BPTI_KUNITZ_1"/>
    <property type="match status" value="1"/>
</dbReference>
<comment type="subcellular location">
    <subcellularLocation>
        <location evidence="1">Secreted</location>
    </subcellularLocation>
</comment>
<feature type="chain" id="PRO_5004522633" evidence="12">
    <location>
        <begin position="36"/>
        <end position="585"/>
    </location>
</feature>
<evidence type="ECO:0000256" key="1">
    <source>
        <dbReference type="ARBA" id="ARBA00004613"/>
    </source>
</evidence>
<evidence type="ECO:0000256" key="12">
    <source>
        <dbReference type="SAM" id="SignalP"/>
    </source>
</evidence>
<reference evidence="18" key="2">
    <citation type="submission" date="2025-09" db="UniProtKB">
        <authorList>
            <consortium name="Ensembl"/>
        </authorList>
    </citation>
    <scope>IDENTIFICATION</scope>
</reference>
<keyword evidence="3" id="KW-0964">Secreted</keyword>
<dbReference type="FunFam" id="2.40.50.120:FF:000004">
    <property type="entry name" value="WAP, Kazal, immunoglobulin, Kunitz and NTR domain-containing protein 2"/>
    <property type="match status" value="1"/>
</dbReference>
<dbReference type="PROSITE" id="PS51390">
    <property type="entry name" value="WAP"/>
    <property type="match status" value="1"/>
</dbReference>
<dbReference type="InterPro" id="IPR013098">
    <property type="entry name" value="Ig_I-set"/>
</dbReference>
<dbReference type="FunFam" id="4.10.410.10:FF:000005">
    <property type="entry name" value="Pancreatic trypsin inhibitor"/>
    <property type="match status" value="1"/>
</dbReference>
<dbReference type="Pfam" id="PF00095">
    <property type="entry name" value="WAP"/>
    <property type="match status" value="1"/>
</dbReference>
<evidence type="ECO:0000256" key="2">
    <source>
        <dbReference type="ARBA" id="ARBA00005743"/>
    </source>
</evidence>
<dbReference type="SMART" id="SM00408">
    <property type="entry name" value="IGc2"/>
    <property type="match status" value="1"/>
</dbReference>
<keyword evidence="5" id="KW-0646">Protease inhibitor</keyword>
<dbReference type="GO" id="GO:0048019">
    <property type="term" value="F:receptor antagonist activity"/>
    <property type="evidence" value="ECO:0007669"/>
    <property type="project" value="TreeGrafter"/>
</dbReference>
<dbReference type="InterPro" id="IPR036880">
    <property type="entry name" value="Kunitz_BPTI_sf"/>
</dbReference>
<keyword evidence="9" id="KW-0481">Metalloenzyme inhibitor</keyword>
<evidence type="ECO:0000256" key="4">
    <source>
        <dbReference type="ARBA" id="ARBA00022608"/>
    </source>
</evidence>
<dbReference type="FunFam" id="3.30.60.30:FF:000014">
    <property type="entry name" value="WAP, Kazal, immunoglobulin, Kunitz and NTR domain-containing protein 2"/>
    <property type="match status" value="1"/>
</dbReference>
<dbReference type="GeneTree" id="ENSGT00940000158031"/>
<dbReference type="InterPro" id="IPR008197">
    <property type="entry name" value="WAP_dom"/>
</dbReference>